<dbReference type="AlphaFoldDB" id="A0A7X0MRS7"/>
<proteinExistence type="predicted"/>
<dbReference type="EMBL" id="JACHBU010000001">
    <property type="protein sequence ID" value="MBB6506763.1"/>
    <property type="molecule type" value="Genomic_DNA"/>
</dbReference>
<feature type="signal peptide" evidence="1">
    <location>
        <begin position="1"/>
        <end position="30"/>
    </location>
</feature>
<name>A0A7X0MRS7_9HYPH</name>
<organism evidence="2 3">
    <name type="scientific">Rhizobium soli</name>
    <dbReference type="NCBI Taxonomy" id="424798"/>
    <lineage>
        <taxon>Bacteria</taxon>
        <taxon>Pseudomonadati</taxon>
        <taxon>Pseudomonadota</taxon>
        <taxon>Alphaproteobacteria</taxon>
        <taxon>Hyphomicrobiales</taxon>
        <taxon>Rhizobiaceae</taxon>
        <taxon>Rhizobium/Agrobacterium group</taxon>
        <taxon>Rhizobium</taxon>
    </lineage>
</organism>
<keyword evidence="3" id="KW-1185">Reference proteome</keyword>
<evidence type="ECO:0008006" key="4">
    <source>
        <dbReference type="Google" id="ProtNLM"/>
    </source>
</evidence>
<dbReference type="Proteomes" id="UP000585437">
    <property type="component" value="Unassembled WGS sequence"/>
</dbReference>
<evidence type="ECO:0000256" key="1">
    <source>
        <dbReference type="SAM" id="SignalP"/>
    </source>
</evidence>
<feature type="chain" id="PRO_5030742564" description="Acyloxyacyl hydrolase" evidence="1">
    <location>
        <begin position="31"/>
        <end position="187"/>
    </location>
</feature>
<evidence type="ECO:0000313" key="3">
    <source>
        <dbReference type="Proteomes" id="UP000585437"/>
    </source>
</evidence>
<dbReference type="InterPro" id="IPR018550">
    <property type="entry name" value="Lipid-A_deacylase-rel"/>
</dbReference>
<evidence type="ECO:0000313" key="2">
    <source>
        <dbReference type="EMBL" id="MBB6506763.1"/>
    </source>
</evidence>
<gene>
    <name evidence="2" type="ORF">F4695_000082</name>
</gene>
<reference evidence="2 3" key="1">
    <citation type="submission" date="2020-08" db="EMBL/GenBank/DDBJ databases">
        <title>The Agave Microbiome: Exploring the role of microbial communities in plant adaptations to desert environments.</title>
        <authorList>
            <person name="Partida-Martinez L.P."/>
        </authorList>
    </citation>
    <scope>NUCLEOTIDE SEQUENCE [LARGE SCALE GENOMIC DNA]</scope>
    <source>
        <strain evidence="2 3">AS3.12</strain>
    </source>
</reference>
<sequence>MPPISLTLPARIALAAPLAFLSMVATPIVAAEQLFDDARFGVLTSLDSGRKENGVFLTGMLLTDPFGREQATGVEKVLRPRLHVGGELSTTGETSQVYAGFSWTMPVTRNVFVEAGFGGALHDGNLDSGDDPQLGCRALFHEYVAAGVKLLGNWQLLAQAGHSSHANLCDGPNDGLTRAGLTVGYRF</sequence>
<keyword evidence="1" id="KW-0732">Signal</keyword>
<protein>
    <recommendedName>
        <fullName evidence="4">Acyloxyacyl hydrolase</fullName>
    </recommendedName>
</protein>
<dbReference type="Gene3D" id="2.40.160.20">
    <property type="match status" value="1"/>
</dbReference>
<comment type="caution">
    <text evidence="2">The sequence shown here is derived from an EMBL/GenBank/DDBJ whole genome shotgun (WGS) entry which is preliminary data.</text>
</comment>
<accession>A0A7X0MRS7</accession>
<dbReference type="Pfam" id="PF09411">
    <property type="entry name" value="PagL"/>
    <property type="match status" value="1"/>
</dbReference>